<organism evidence="1 2">
    <name type="scientific">Lipomyces kononenkoae</name>
    <name type="common">Yeast</name>
    <dbReference type="NCBI Taxonomy" id="34357"/>
    <lineage>
        <taxon>Eukaryota</taxon>
        <taxon>Fungi</taxon>
        <taxon>Dikarya</taxon>
        <taxon>Ascomycota</taxon>
        <taxon>Saccharomycotina</taxon>
        <taxon>Lipomycetes</taxon>
        <taxon>Lipomycetales</taxon>
        <taxon>Lipomycetaceae</taxon>
        <taxon>Lipomyces</taxon>
    </lineage>
</organism>
<name>A0ACC3T0X1_LIPKO</name>
<dbReference type="Proteomes" id="UP001433508">
    <property type="component" value="Unassembled WGS sequence"/>
</dbReference>
<comment type="caution">
    <text evidence="1">The sequence shown here is derived from an EMBL/GenBank/DDBJ whole genome shotgun (WGS) entry which is preliminary data.</text>
</comment>
<reference evidence="2" key="1">
    <citation type="journal article" date="2024" name="Front. Bioeng. Biotechnol.">
        <title>Genome-scale model development and genomic sequencing of the oleaginous clade Lipomyces.</title>
        <authorList>
            <person name="Czajka J.J."/>
            <person name="Han Y."/>
            <person name="Kim J."/>
            <person name="Mondo S.J."/>
            <person name="Hofstad B.A."/>
            <person name="Robles A."/>
            <person name="Haridas S."/>
            <person name="Riley R."/>
            <person name="LaButti K."/>
            <person name="Pangilinan J."/>
            <person name="Andreopoulos W."/>
            <person name="Lipzen A."/>
            <person name="Yan J."/>
            <person name="Wang M."/>
            <person name="Ng V."/>
            <person name="Grigoriev I.V."/>
            <person name="Spatafora J.W."/>
            <person name="Magnuson J.K."/>
            <person name="Baker S.E."/>
            <person name="Pomraning K.R."/>
        </authorList>
    </citation>
    <scope>NUCLEOTIDE SEQUENCE [LARGE SCALE GENOMIC DNA]</scope>
    <source>
        <strain evidence="2">CBS 7786</strain>
    </source>
</reference>
<accession>A0ACC3T0X1</accession>
<keyword evidence="2" id="KW-1185">Reference proteome</keyword>
<protein>
    <submittedName>
        <fullName evidence="1">Uncharacterized protein</fullName>
    </submittedName>
</protein>
<sequence>MQKSALSLQIELDTPSLSVPYGERPPLVKGQEPNNGEDVVLKGRIIVSSLDPASAPPFKIKEAKVSFMTRTLLANAGLDNRSVLTLYHQTVTLFAADGSSADIARQKTELGPIFHDLSSSLFTSIAIPFKMCLPKWLPPSLVASSHAKVVHTVTAKIKSAYSQKSSISAVILGRALTNNVHKAHCDVPVLVCAPLSTSSTSICSFSNSKTSKPHNLYWKVQVPRCTPAGSHIDVLLKFAVLLPVAGDMTHVKNVTFNIVQEQMRRWCVHDKSSWRVITGKRENSDSFLVGPANGSERSVRFFLWSFATRQPEGFANFELERTSVDAVGGAVPTCTAATASSTDFRSVPSGQ</sequence>
<gene>
    <name evidence="1" type="ORF">V1525DRAFT_403517</name>
</gene>
<evidence type="ECO:0000313" key="1">
    <source>
        <dbReference type="EMBL" id="KAK9237553.1"/>
    </source>
</evidence>
<evidence type="ECO:0000313" key="2">
    <source>
        <dbReference type="Proteomes" id="UP001433508"/>
    </source>
</evidence>
<proteinExistence type="predicted"/>
<dbReference type="EMBL" id="MU971367">
    <property type="protein sequence ID" value="KAK9237553.1"/>
    <property type="molecule type" value="Genomic_DNA"/>
</dbReference>